<reference evidence="6" key="1">
    <citation type="journal article" date="2015" name="Nature">
        <title>Complex archaea that bridge the gap between prokaryotes and eukaryotes.</title>
        <authorList>
            <person name="Spang A."/>
            <person name="Saw J.H."/>
            <person name="Jorgensen S.L."/>
            <person name="Zaremba-Niedzwiedzka K."/>
            <person name="Martijn J."/>
            <person name="Lind A.E."/>
            <person name="van Eijk R."/>
            <person name="Schleper C."/>
            <person name="Guy L."/>
            <person name="Ettema T.J."/>
        </authorList>
    </citation>
    <scope>NUCLEOTIDE SEQUENCE</scope>
</reference>
<evidence type="ECO:0000313" key="6">
    <source>
        <dbReference type="EMBL" id="KKO05245.1"/>
    </source>
</evidence>
<dbReference type="Gene3D" id="3.30.70.330">
    <property type="match status" value="1"/>
</dbReference>
<dbReference type="GO" id="GO:1990904">
    <property type="term" value="C:ribonucleoprotein complex"/>
    <property type="evidence" value="ECO:0007669"/>
    <property type="project" value="UniProtKB-KW"/>
</dbReference>
<evidence type="ECO:0000256" key="3">
    <source>
        <dbReference type="ARBA" id="ARBA00022884"/>
    </source>
</evidence>
<name>A0A0F9VMF3_9ZZZZ</name>
<dbReference type="GO" id="GO:0006412">
    <property type="term" value="P:translation"/>
    <property type="evidence" value="ECO:0007669"/>
    <property type="project" value="InterPro"/>
</dbReference>
<keyword evidence="5" id="KW-0687">Ribonucleoprotein</keyword>
<sequence>MNQQRLYSIIVGPHVSEKAAIMAEGHNQVAFVVANDATKPEIREAIETLFKVTVEELQVLNVKGKTKRTARGKLRQKSNWKKAYVKLAQGQEIDFAEMA</sequence>
<evidence type="ECO:0000256" key="5">
    <source>
        <dbReference type="ARBA" id="ARBA00023274"/>
    </source>
</evidence>
<dbReference type="AlphaFoldDB" id="A0A0F9VMF3"/>
<comment type="similarity">
    <text evidence="1">Belongs to the universal ribosomal protein uL23 family.</text>
</comment>
<proteinExistence type="inferred from homology"/>
<organism evidence="6">
    <name type="scientific">marine sediment metagenome</name>
    <dbReference type="NCBI Taxonomy" id="412755"/>
    <lineage>
        <taxon>unclassified sequences</taxon>
        <taxon>metagenomes</taxon>
        <taxon>ecological metagenomes</taxon>
    </lineage>
</organism>
<evidence type="ECO:0000256" key="1">
    <source>
        <dbReference type="ARBA" id="ARBA00006700"/>
    </source>
</evidence>
<evidence type="ECO:0000256" key="4">
    <source>
        <dbReference type="ARBA" id="ARBA00022980"/>
    </source>
</evidence>
<dbReference type="InterPro" id="IPR012677">
    <property type="entry name" value="Nucleotide-bd_a/b_plait_sf"/>
</dbReference>
<dbReference type="PANTHER" id="PTHR11620">
    <property type="entry name" value="60S RIBOSOMAL PROTEIN L23A"/>
    <property type="match status" value="1"/>
</dbReference>
<dbReference type="InterPro" id="IPR013025">
    <property type="entry name" value="Ribosomal_uL23-like"/>
</dbReference>
<dbReference type="HAMAP" id="MF_01369_B">
    <property type="entry name" value="Ribosomal_uL23_B"/>
    <property type="match status" value="1"/>
</dbReference>
<keyword evidence="3" id="KW-0694">RNA-binding</keyword>
<dbReference type="EMBL" id="LAZR01000019">
    <property type="protein sequence ID" value="KKO05245.1"/>
    <property type="molecule type" value="Genomic_DNA"/>
</dbReference>
<dbReference type="NCBIfam" id="NF004363">
    <property type="entry name" value="PRK05738.2-4"/>
    <property type="match status" value="1"/>
</dbReference>
<dbReference type="GO" id="GO:0003735">
    <property type="term" value="F:structural constituent of ribosome"/>
    <property type="evidence" value="ECO:0007669"/>
    <property type="project" value="InterPro"/>
</dbReference>
<dbReference type="FunFam" id="3.30.70.330:FF:000001">
    <property type="entry name" value="50S ribosomal protein L23"/>
    <property type="match status" value="1"/>
</dbReference>
<accession>A0A0F9VMF3</accession>
<evidence type="ECO:0008006" key="7">
    <source>
        <dbReference type="Google" id="ProtNLM"/>
    </source>
</evidence>
<keyword evidence="4" id="KW-0689">Ribosomal protein</keyword>
<comment type="caution">
    <text evidence="6">The sequence shown here is derived from an EMBL/GenBank/DDBJ whole genome shotgun (WGS) entry which is preliminary data.</text>
</comment>
<dbReference type="Pfam" id="PF00276">
    <property type="entry name" value="Ribosomal_L23"/>
    <property type="match status" value="1"/>
</dbReference>
<dbReference type="InterPro" id="IPR012678">
    <property type="entry name" value="Ribosomal_uL23/eL15/eS24_sf"/>
</dbReference>
<dbReference type="NCBIfam" id="NF004359">
    <property type="entry name" value="PRK05738.1-3"/>
    <property type="match status" value="1"/>
</dbReference>
<dbReference type="GO" id="GO:0005840">
    <property type="term" value="C:ribosome"/>
    <property type="evidence" value="ECO:0007669"/>
    <property type="project" value="UniProtKB-KW"/>
</dbReference>
<dbReference type="GO" id="GO:0019843">
    <property type="term" value="F:rRNA binding"/>
    <property type="evidence" value="ECO:0007669"/>
    <property type="project" value="UniProtKB-KW"/>
</dbReference>
<gene>
    <name evidence="6" type="ORF">LCGC14_0075160</name>
</gene>
<protein>
    <recommendedName>
        <fullName evidence="7">50S ribosomal protein L23</fullName>
    </recommendedName>
</protein>
<dbReference type="SUPFAM" id="SSF54189">
    <property type="entry name" value="Ribosomal proteins S24e, L23 and L15e"/>
    <property type="match status" value="1"/>
</dbReference>
<keyword evidence="2" id="KW-0699">rRNA-binding</keyword>
<evidence type="ECO:0000256" key="2">
    <source>
        <dbReference type="ARBA" id="ARBA00022730"/>
    </source>
</evidence>